<dbReference type="Proteomes" id="UP000091926">
    <property type="component" value="Chromosome"/>
</dbReference>
<dbReference type="GO" id="GO:0003723">
    <property type="term" value="F:RNA binding"/>
    <property type="evidence" value="ECO:0007669"/>
    <property type="project" value="InterPro"/>
</dbReference>
<organism evidence="2 3">
    <name type="scientific">Bordetella flabilis</name>
    <dbReference type="NCBI Taxonomy" id="463014"/>
    <lineage>
        <taxon>Bacteria</taxon>
        <taxon>Pseudomonadati</taxon>
        <taxon>Pseudomonadota</taxon>
        <taxon>Betaproteobacteria</taxon>
        <taxon>Burkholderiales</taxon>
        <taxon>Alcaligenaceae</taxon>
        <taxon>Bordetella</taxon>
    </lineage>
</organism>
<dbReference type="InterPro" id="IPR050180">
    <property type="entry name" value="RNR_Ribonuclease"/>
</dbReference>
<dbReference type="SMART" id="SM00955">
    <property type="entry name" value="RNB"/>
    <property type="match status" value="1"/>
</dbReference>
<sequence length="639" mass="70522">MHVFYEDDGQFKAGHILSESDASLQVESESGKRSKIKRANAIFTFAAPEPTELLRQAEAAAADIDLQFLWECAPQDEFDTPTLAADYYGHAPSPAEQAALLMRLHGAPAYFHRRGKGRYRPAPPDILAAALAAIEKKQKQAEQQQRWVDDMVAGHLPPEIAAAAESLLVRPDKNSMPWKALESACSRLQKSPDRLLLDLGAWPHALALHKRRFLAQYFPRGTAFPDAAVPAVERDLPLAEAEIYSVDDVTTTEIDDALSVTVLPDGNVRAGIHVAAPGLAVTRGSELDALARARLSTVYMPGDKIPMQPDSVIQAFSLDAGREVPALSLYVTANPDTGEILESESRLERIVVRENLRHNVLDQAINEAALDDPAAPLPYGDWLRPLWRLAQALCARRDEVRGKPENNTRVEYSFYLDGNPDDPDTPVRLVPRQRNAPLDRMVAEYMILANHLWGGLLARHNVPGIYRSQQAGRVRMSTQALPHEAIGVPQYAWSTSPLRRYVDLVNQWQLIAAVDNGVSARLTAPFKPRDADLFAIIGAFEAQYTAWAEFQNTMERYWCLRWLAQQGIKRTTASVLRDDLVRLGNAPLVTRVGGLPALPRGTQVEIDLLDADELTLEIACRYVSTLTAEADDPAGATAG</sequence>
<name>A0A193GKT0_9BORD</name>
<dbReference type="GO" id="GO:0006402">
    <property type="term" value="P:mRNA catabolic process"/>
    <property type="evidence" value="ECO:0007669"/>
    <property type="project" value="TreeGrafter"/>
</dbReference>
<evidence type="ECO:0000313" key="2">
    <source>
        <dbReference type="EMBL" id="ANN80707.1"/>
    </source>
</evidence>
<reference evidence="2 3" key="1">
    <citation type="submission" date="2016-06" db="EMBL/GenBank/DDBJ databases">
        <title>Complete genome sequences of Bordetella bronchialis and Bordetella flabilis.</title>
        <authorList>
            <person name="LiPuma J.J."/>
            <person name="Spilker T."/>
        </authorList>
    </citation>
    <scope>NUCLEOTIDE SEQUENCE [LARGE SCALE GENOMIC DNA]</scope>
    <source>
        <strain evidence="2 3">AU10664</strain>
    </source>
</reference>
<dbReference type="AlphaFoldDB" id="A0A193GKT0"/>
<dbReference type="SUPFAM" id="SSF50249">
    <property type="entry name" value="Nucleic acid-binding proteins"/>
    <property type="match status" value="1"/>
</dbReference>
<dbReference type="OrthoDB" id="5288992at2"/>
<dbReference type="EMBL" id="CP016172">
    <property type="protein sequence ID" value="ANN80707.1"/>
    <property type="molecule type" value="Genomic_DNA"/>
</dbReference>
<dbReference type="GO" id="GO:0004540">
    <property type="term" value="F:RNA nuclease activity"/>
    <property type="evidence" value="ECO:0007669"/>
    <property type="project" value="InterPro"/>
</dbReference>
<evidence type="ECO:0000259" key="1">
    <source>
        <dbReference type="SMART" id="SM00955"/>
    </source>
</evidence>
<proteinExistence type="predicted"/>
<dbReference type="Pfam" id="PF00773">
    <property type="entry name" value="RNB"/>
    <property type="match status" value="2"/>
</dbReference>
<dbReference type="PANTHER" id="PTHR23355:SF9">
    <property type="entry name" value="DIS3-LIKE EXONUCLEASE 2"/>
    <property type="match status" value="1"/>
</dbReference>
<dbReference type="KEGG" id="bfz:BAU07_22810"/>
<dbReference type="InterPro" id="IPR001900">
    <property type="entry name" value="RNase_II/R"/>
</dbReference>
<dbReference type="GO" id="GO:0005829">
    <property type="term" value="C:cytosol"/>
    <property type="evidence" value="ECO:0007669"/>
    <property type="project" value="TreeGrafter"/>
</dbReference>
<dbReference type="RefSeq" id="WP_066665654.1">
    <property type="nucleotide sequence ID" value="NZ_CBCSCL010000043.1"/>
</dbReference>
<accession>A0A193GKT0</accession>
<keyword evidence="3" id="KW-1185">Reference proteome</keyword>
<feature type="domain" description="RNB" evidence="1">
    <location>
        <begin position="235"/>
        <end position="516"/>
    </location>
</feature>
<dbReference type="InterPro" id="IPR012340">
    <property type="entry name" value="NA-bd_OB-fold"/>
</dbReference>
<protein>
    <submittedName>
        <fullName evidence="2">Ribonuclease II</fullName>
    </submittedName>
</protein>
<dbReference type="STRING" id="463014.BAU07_22810"/>
<dbReference type="PANTHER" id="PTHR23355">
    <property type="entry name" value="RIBONUCLEASE"/>
    <property type="match status" value="1"/>
</dbReference>
<gene>
    <name evidence="2" type="ORF">BAU07_22810</name>
</gene>
<evidence type="ECO:0000313" key="3">
    <source>
        <dbReference type="Proteomes" id="UP000091926"/>
    </source>
</evidence>